<comment type="subcellular location">
    <subcellularLocation>
        <location evidence="1">Cell membrane</location>
        <topology evidence="1">Multi-pass membrane protein</topology>
    </subcellularLocation>
</comment>
<dbReference type="InterPro" id="IPR050833">
    <property type="entry name" value="Poly_Biosynth_Transport"/>
</dbReference>
<dbReference type="PATRIC" id="fig|1423755.3.peg.1345"/>
<feature type="transmembrane region" description="Helical" evidence="6">
    <location>
        <begin position="271"/>
        <end position="288"/>
    </location>
</feature>
<comment type="caution">
    <text evidence="7">The sequence shown here is derived from an EMBL/GenBank/DDBJ whole genome shotgun (WGS) entry which is preliminary data.</text>
</comment>
<dbReference type="Pfam" id="PF01943">
    <property type="entry name" value="Polysacc_synt"/>
    <property type="match status" value="1"/>
</dbReference>
<gene>
    <name evidence="7" type="ORF">FC40_GL001271</name>
</gene>
<dbReference type="EMBL" id="AZGD01000028">
    <property type="protein sequence ID" value="KRM19869.1"/>
    <property type="molecule type" value="Genomic_DNA"/>
</dbReference>
<dbReference type="InterPro" id="IPR024923">
    <property type="entry name" value="PG_synth_SpoVB"/>
</dbReference>
<feature type="transmembrane region" description="Helical" evidence="6">
    <location>
        <begin position="179"/>
        <end position="199"/>
    </location>
</feature>
<dbReference type="PANTHER" id="PTHR30250:SF29">
    <property type="entry name" value="POLYSACCHARIDE BIOSYNTHESIS PROTEIN C-TERMINAL DOMAIN-CONTAINING PROTEIN"/>
    <property type="match status" value="1"/>
</dbReference>
<evidence type="ECO:0000313" key="8">
    <source>
        <dbReference type="Proteomes" id="UP000051054"/>
    </source>
</evidence>
<dbReference type="PANTHER" id="PTHR30250">
    <property type="entry name" value="PST FAMILY PREDICTED COLANIC ACID TRANSPORTER"/>
    <property type="match status" value="1"/>
</dbReference>
<protein>
    <submittedName>
        <fullName evidence="7">Polysaccharide biosynthesis protein</fullName>
    </submittedName>
</protein>
<dbReference type="AlphaFoldDB" id="A0A0R1WR28"/>
<evidence type="ECO:0000256" key="6">
    <source>
        <dbReference type="SAM" id="Phobius"/>
    </source>
</evidence>
<evidence type="ECO:0000313" key="7">
    <source>
        <dbReference type="EMBL" id="KRM19869.1"/>
    </source>
</evidence>
<evidence type="ECO:0000256" key="2">
    <source>
        <dbReference type="ARBA" id="ARBA00022475"/>
    </source>
</evidence>
<keyword evidence="2" id="KW-1003">Cell membrane</keyword>
<feature type="transmembrane region" description="Helical" evidence="6">
    <location>
        <begin position="341"/>
        <end position="362"/>
    </location>
</feature>
<dbReference type="Proteomes" id="UP000051054">
    <property type="component" value="Unassembled WGS sequence"/>
</dbReference>
<feature type="transmembrane region" description="Helical" evidence="6">
    <location>
        <begin position="80"/>
        <end position="106"/>
    </location>
</feature>
<evidence type="ECO:0000256" key="3">
    <source>
        <dbReference type="ARBA" id="ARBA00022692"/>
    </source>
</evidence>
<feature type="transmembrane region" description="Helical" evidence="6">
    <location>
        <begin position="43"/>
        <end position="60"/>
    </location>
</feature>
<evidence type="ECO:0000256" key="5">
    <source>
        <dbReference type="ARBA" id="ARBA00023136"/>
    </source>
</evidence>
<keyword evidence="4 6" id="KW-1133">Transmembrane helix</keyword>
<dbReference type="CDD" id="cd13124">
    <property type="entry name" value="MATE_SpoVB_like"/>
    <property type="match status" value="1"/>
</dbReference>
<evidence type="ECO:0000256" key="1">
    <source>
        <dbReference type="ARBA" id="ARBA00004651"/>
    </source>
</evidence>
<evidence type="ECO:0000256" key="4">
    <source>
        <dbReference type="ARBA" id="ARBA00022989"/>
    </source>
</evidence>
<feature type="transmembrane region" description="Helical" evidence="6">
    <location>
        <begin position="399"/>
        <end position="418"/>
    </location>
</feature>
<feature type="transmembrane region" description="Helical" evidence="6">
    <location>
        <begin position="156"/>
        <end position="173"/>
    </location>
</feature>
<name>A0A0R1WR28_9LACO</name>
<feature type="transmembrane region" description="Helical" evidence="6">
    <location>
        <begin position="374"/>
        <end position="393"/>
    </location>
</feature>
<dbReference type="eggNOG" id="COG2244">
    <property type="taxonomic scope" value="Bacteria"/>
</dbReference>
<sequence>MMQGAVVLSVAALVAKILSATYRIPLENLVGNEGFYVYQQIYPLYGIGMTFALSGFPIFISKIIAEQESKEQKLAISKQLFLILAFFSVLIFGGLQLSASFLATLMGDKQLDALIKSVAWMFLLMPFLSVSRGYYQGNLQMVPTAISQVLEQIVRVFVIIMVAIMAVTYHWSVYKMGTLAMTSSFLGGLAAVIYLGKFFMQLNKPKIKSVVKYRILIQRLLTEGMMLCFFVSLMILMQLIDSFTIKNGLQSYGLSETVAKNLKGTYDRAQPLVQLGLVIGVSFASSLLPSLTQALEQNKQHDFKQKAKMVMKVSLGIGSAATIGMVALMPQINHLLFGSRALSEVIAIYVLSVIFMTIINTYSSMLQSLKEFKVLLWALFIGLVSKYCLNVIGLHFLGIIAASEATVLSLFFAVIYLMKASSIAVKDLIGEERFLSKLIISCGLMFVVTKMMANIIEMVINPGRLQSGVVLLLAIPIGAGVFVYMALKLKIFTPLEISNMPGGKKILKIVNNL</sequence>
<feature type="transmembrane region" description="Helical" evidence="6">
    <location>
        <begin position="220"/>
        <end position="240"/>
    </location>
</feature>
<feature type="transmembrane region" description="Helical" evidence="6">
    <location>
        <begin position="438"/>
        <end position="456"/>
    </location>
</feature>
<reference evidence="7 8" key="1">
    <citation type="journal article" date="2015" name="Genome Announc.">
        <title>Expanding the biotechnology potential of lactobacilli through comparative genomics of 213 strains and associated genera.</title>
        <authorList>
            <person name="Sun Z."/>
            <person name="Harris H.M."/>
            <person name="McCann A."/>
            <person name="Guo C."/>
            <person name="Argimon S."/>
            <person name="Zhang W."/>
            <person name="Yang X."/>
            <person name="Jeffery I.B."/>
            <person name="Cooney J.C."/>
            <person name="Kagawa T.F."/>
            <person name="Liu W."/>
            <person name="Song Y."/>
            <person name="Salvetti E."/>
            <person name="Wrobel A."/>
            <person name="Rasinkangas P."/>
            <person name="Parkhill J."/>
            <person name="Rea M.C."/>
            <person name="O'Sullivan O."/>
            <person name="Ritari J."/>
            <person name="Douillard F.P."/>
            <person name="Paul Ross R."/>
            <person name="Yang R."/>
            <person name="Briner A.E."/>
            <person name="Felis G.E."/>
            <person name="de Vos W.M."/>
            <person name="Barrangou R."/>
            <person name="Klaenhammer T.R."/>
            <person name="Caufield P.W."/>
            <person name="Cui Y."/>
            <person name="Zhang H."/>
            <person name="O'Toole P.W."/>
        </authorList>
    </citation>
    <scope>NUCLEOTIDE SEQUENCE [LARGE SCALE GENOMIC DNA]</scope>
    <source>
        <strain evidence="7 8">DSM 18933</strain>
    </source>
</reference>
<keyword evidence="3 6" id="KW-0812">Transmembrane</keyword>
<accession>A0A0R1WR28</accession>
<dbReference type="InterPro" id="IPR002797">
    <property type="entry name" value="Polysacc_synth"/>
</dbReference>
<organism evidence="7 8">
    <name type="scientific">Ligilactobacillus hayakitensis DSM 18933 = JCM 14209</name>
    <dbReference type="NCBI Taxonomy" id="1423755"/>
    <lineage>
        <taxon>Bacteria</taxon>
        <taxon>Bacillati</taxon>
        <taxon>Bacillota</taxon>
        <taxon>Bacilli</taxon>
        <taxon>Lactobacillales</taxon>
        <taxon>Lactobacillaceae</taxon>
        <taxon>Ligilactobacillus</taxon>
    </lineage>
</organism>
<dbReference type="GO" id="GO:0005886">
    <property type="term" value="C:plasma membrane"/>
    <property type="evidence" value="ECO:0007669"/>
    <property type="project" value="UniProtKB-SubCell"/>
</dbReference>
<feature type="transmembrane region" description="Helical" evidence="6">
    <location>
        <begin position="309"/>
        <end position="329"/>
    </location>
</feature>
<dbReference type="STRING" id="1423755.FC40_GL001271"/>
<feature type="transmembrane region" description="Helical" evidence="6">
    <location>
        <begin position="118"/>
        <end position="135"/>
    </location>
</feature>
<proteinExistence type="predicted"/>
<keyword evidence="5 6" id="KW-0472">Membrane</keyword>
<feature type="transmembrane region" description="Helical" evidence="6">
    <location>
        <begin position="468"/>
        <end position="487"/>
    </location>
</feature>
<keyword evidence="8" id="KW-1185">Reference proteome</keyword>